<dbReference type="EMBL" id="LAZR01000539">
    <property type="protein sequence ID" value="KKN64935.1"/>
    <property type="molecule type" value="Genomic_DNA"/>
</dbReference>
<evidence type="ECO:0000313" key="4">
    <source>
        <dbReference type="EMBL" id="KKN64935.1"/>
    </source>
</evidence>
<gene>
    <name evidence="4" type="ORF">LCGC14_0486310</name>
</gene>
<feature type="transmembrane region" description="Helical" evidence="2">
    <location>
        <begin position="84"/>
        <end position="108"/>
    </location>
</feature>
<dbReference type="PANTHER" id="PTHR10338">
    <property type="entry name" value="INTER-ALPHA-TRYPSIN INHIBITOR HEAVY CHAIN FAMILY MEMBER"/>
    <property type="match status" value="1"/>
</dbReference>
<dbReference type="InterPro" id="IPR002035">
    <property type="entry name" value="VWF_A"/>
</dbReference>
<protein>
    <recommendedName>
        <fullName evidence="3">VWFA domain-containing protein</fullName>
    </recommendedName>
</protein>
<comment type="caution">
    <text evidence="4">The sequence shown here is derived from an EMBL/GenBank/DDBJ whole genome shotgun (WGS) entry which is preliminary data.</text>
</comment>
<evidence type="ECO:0000256" key="2">
    <source>
        <dbReference type="SAM" id="Phobius"/>
    </source>
</evidence>
<keyword evidence="2" id="KW-0812">Transmembrane</keyword>
<dbReference type="InterPro" id="IPR050934">
    <property type="entry name" value="ITIH"/>
</dbReference>
<proteinExistence type="predicted"/>
<keyword evidence="2" id="KW-1133">Transmembrane helix</keyword>
<organism evidence="4">
    <name type="scientific">marine sediment metagenome</name>
    <dbReference type="NCBI Taxonomy" id="412755"/>
    <lineage>
        <taxon>unclassified sequences</taxon>
        <taxon>metagenomes</taxon>
        <taxon>ecological metagenomes</taxon>
    </lineage>
</organism>
<name>A0A0F9S7Q2_9ZZZZ</name>
<keyword evidence="2" id="KW-0472">Membrane</keyword>
<dbReference type="SUPFAM" id="SSF53300">
    <property type="entry name" value="vWA-like"/>
    <property type="match status" value="1"/>
</dbReference>
<evidence type="ECO:0000256" key="1">
    <source>
        <dbReference type="SAM" id="MobiDB-lite"/>
    </source>
</evidence>
<accession>A0A0F9S7Q2</accession>
<reference evidence="4" key="1">
    <citation type="journal article" date="2015" name="Nature">
        <title>Complex archaea that bridge the gap between prokaryotes and eukaryotes.</title>
        <authorList>
            <person name="Spang A."/>
            <person name="Saw J.H."/>
            <person name="Jorgensen S.L."/>
            <person name="Zaremba-Niedzwiedzka K."/>
            <person name="Martijn J."/>
            <person name="Lind A.E."/>
            <person name="van Eijk R."/>
            <person name="Schleper C."/>
            <person name="Guy L."/>
            <person name="Ettema T.J."/>
        </authorList>
    </citation>
    <scope>NUCLEOTIDE SEQUENCE</scope>
</reference>
<evidence type="ECO:0000259" key="3">
    <source>
        <dbReference type="PROSITE" id="PS50234"/>
    </source>
</evidence>
<dbReference type="InterPro" id="IPR036465">
    <property type="entry name" value="vWFA_dom_sf"/>
</dbReference>
<dbReference type="AlphaFoldDB" id="A0A0F9S7Q2"/>
<feature type="domain" description="VWFA" evidence="3">
    <location>
        <begin position="213"/>
        <end position="381"/>
    </location>
</feature>
<feature type="region of interest" description="Disordered" evidence="1">
    <location>
        <begin position="136"/>
        <end position="171"/>
    </location>
</feature>
<sequence>MTIVCRCEHCDALLSTSTNDRHRVQCSHCGRMTVIPEALASLPHPILPDGGRADRIDLRQCLDGDDAAARPADGRVTKALAGSVPWVLSIFVHVAVGLVLAMVALLVMPTANGQSVPLPNIKMAAEILPIIPSKDEPIPPVGPLGEPGTGGEPKRPLKPRKSPSVGEPGDARPLIGLGLPIGNEARFGPKGPSIGPGGDGLFHRSPSGGTMKDVVFVIDRSGSMASTFDVVVDEMVMSIARMDWQRGQCFHIVLFSENEAVELAPARLVPATRANKLMAADFLSDITTTGQTDPLPAISRAFEVLAAGKGRQGKLIFLLTDGVFPDNAKVLAAIDRLNAGKGVCINTILFGRRPGQAEAVLKRIATGSGGSFKHVSPDEYH</sequence>
<dbReference type="PROSITE" id="PS50234">
    <property type="entry name" value="VWFA"/>
    <property type="match status" value="1"/>
</dbReference>
<dbReference type="SMART" id="SM00327">
    <property type="entry name" value="VWA"/>
    <property type="match status" value="1"/>
</dbReference>
<dbReference type="PANTHER" id="PTHR10338:SF108">
    <property type="entry name" value="INTER-ALPHA-TRYPSIN INHIBITOR HEAVY CHAIN H4-LIKE PROTEIN"/>
    <property type="match status" value="1"/>
</dbReference>
<dbReference type="Pfam" id="PF00092">
    <property type="entry name" value="VWA"/>
    <property type="match status" value="1"/>
</dbReference>
<dbReference type="Gene3D" id="3.40.50.410">
    <property type="entry name" value="von Willebrand factor, type A domain"/>
    <property type="match status" value="1"/>
</dbReference>